<accession>A0A9P5Y631</accession>
<feature type="non-terminal residue" evidence="2">
    <location>
        <position position="158"/>
    </location>
</feature>
<keyword evidence="3" id="KW-1185">Reference proteome</keyword>
<dbReference type="AlphaFoldDB" id="A0A9P5Y631"/>
<feature type="region of interest" description="Disordered" evidence="1">
    <location>
        <begin position="1"/>
        <end position="21"/>
    </location>
</feature>
<gene>
    <name evidence="2" type="ORF">BDZ94DRAFT_1257346</name>
</gene>
<dbReference type="EMBL" id="MU150257">
    <property type="protein sequence ID" value="KAF9463998.1"/>
    <property type="molecule type" value="Genomic_DNA"/>
</dbReference>
<dbReference type="Proteomes" id="UP000807353">
    <property type="component" value="Unassembled WGS sequence"/>
</dbReference>
<name>A0A9P5Y631_9AGAR</name>
<evidence type="ECO:0000256" key="1">
    <source>
        <dbReference type="SAM" id="MobiDB-lite"/>
    </source>
</evidence>
<organism evidence="2 3">
    <name type="scientific">Collybia nuda</name>
    <dbReference type="NCBI Taxonomy" id="64659"/>
    <lineage>
        <taxon>Eukaryota</taxon>
        <taxon>Fungi</taxon>
        <taxon>Dikarya</taxon>
        <taxon>Basidiomycota</taxon>
        <taxon>Agaricomycotina</taxon>
        <taxon>Agaricomycetes</taxon>
        <taxon>Agaricomycetidae</taxon>
        <taxon>Agaricales</taxon>
        <taxon>Tricholomatineae</taxon>
        <taxon>Clitocybaceae</taxon>
        <taxon>Collybia</taxon>
    </lineage>
</organism>
<comment type="caution">
    <text evidence="2">The sequence shown here is derived from an EMBL/GenBank/DDBJ whole genome shotgun (WGS) entry which is preliminary data.</text>
</comment>
<reference evidence="2" key="1">
    <citation type="submission" date="2020-11" db="EMBL/GenBank/DDBJ databases">
        <authorList>
            <consortium name="DOE Joint Genome Institute"/>
            <person name="Ahrendt S."/>
            <person name="Riley R."/>
            <person name="Andreopoulos W."/>
            <person name="Labutti K."/>
            <person name="Pangilinan J."/>
            <person name="Ruiz-Duenas F.J."/>
            <person name="Barrasa J.M."/>
            <person name="Sanchez-Garcia M."/>
            <person name="Camarero S."/>
            <person name="Miyauchi S."/>
            <person name="Serrano A."/>
            <person name="Linde D."/>
            <person name="Babiker R."/>
            <person name="Drula E."/>
            <person name="Ayuso-Fernandez I."/>
            <person name="Pacheco R."/>
            <person name="Padilla G."/>
            <person name="Ferreira P."/>
            <person name="Barriuso J."/>
            <person name="Kellner H."/>
            <person name="Castanera R."/>
            <person name="Alfaro M."/>
            <person name="Ramirez L."/>
            <person name="Pisabarro A.G."/>
            <person name="Kuo A."/>
            <person name="Tritt A."/>
            <person name="Lipzen A."/>
            <person name="He G."/>
            <person name="Yan M."/>
            <person name="Ng V."/>
            <person name="Cullen D."/>
            <person name="Martin F."/>
            <person name="Rosso M.-N."/>
            <person name="Henrissat B."/>
            <person name="Hibbett D."/>
            <person name="Martinez A.T."/>
            <person name="Grigoriev I.V."/>
        </authorList>
    </citation>
    <scope>NUCLEOTIDE SEQUENCE</scope>
    <source>
        <strain evidence="2">CBS 247.69</strain>
    </source>
</reference>
<sequence length="158" mass="17678">MEYHGAFNKKQAPVTSSSPRPSCVCLGPSTFVPIVFAPFLVGFKGGSAEPTCLSVEDSVTYIHTRRRGPNPSSARLSQLSDEYARILMSKCHNRFPVSTPHSRDNTITLMLCTRRPQRYGDASSRCGLQFPYAKFPLAFDFCFLTIFLFQDVKSRAEL</sequence>
<evidence type="ECO:0000313" key="3">
    <source>
        <dbReference type="Proteomes" id="UP000807353"/>
    </source>
</evidence>
<proteinExistence type="predicted"/>
<protein>
    <submittedName>
        <fullName evidence="2">Uncharacterized protein</fullName>
    </submittedName>
</protein>
<evidence type="ECO:0000313" key="2">
    <source>
        <dbReference type="EMBL" id="KAF9463998.1"/>
    </source>
</evidence>